<dbReference type="Proteomes" id="UP000015105">
    <property type="component" value="Chromosome 7D"/>
</dbReference>
<sequence length="63" mass="6945">MKLSSVHCHDLVTLVFVHTLVLVHCQSFDSAKSVSKLIILQISVSLKTPKLVSKFSCIAYTLS</sequence>
<reference evidence="2" key="5">
    <citation type="journal article" date="2021" name="G3 (Bethesda)">
        <title>Aegilops tauschii genome assembly Aet v5.0 features greater sequence contiguity and improved annotation.</title>
        <authorList>
            <person name="Wang L."/>
            <person name="Zhu T."/>
            <person name="Rodriguez J.C."/>
            <person name="Deal K.R."/>
            <person name="Dubcovsky J."/>
            <person name="McGuire P.E."/>
            <person name="Lux T."/>
            <person name="Spannagl M."/>
            <person name="Mayer K.F.X."/>
            <person name="Baldrich P."/>
            <person name="Meyers B.C."/>
            <person name="Huo N."/>
            <person name="Gu Y.Q."/>
            <person name="Zhou H."/>
            <person name="Devos K.M."/>
            <person name="Bennetzen J.L."/>
            <person name="Unver T."/>
            <person name="Budak H."/>
            <person name="Gulick P.J."/>
            <person name="Galiba G."/>
            <person name="Kalapos B."/>
            <person name="Nelson D.R."/>
            <person name="Li P."/>
            <person name="You F.M."/>
            <person name="Luo M.C."/>
            <person name="Dvorak J."/>
        </authorList>
    </citation>
    <scope>NUCLEOTIDE SEQUENCE [LARGE SCALE GENOMIC DNA]</scope>
    <source>
        <strain evidence="2">cv. AL8/78</strain>
    </source>
</reference>
<evidence type="ECO:0000313" key="2">
    <source>
        <dbReference type="EnsemblPlants" id="AET7Gv20020600.8"/>
    </source>
</evidence>
<reference evidence="3" key="1">
    <citation type="journal article" date="2014" name="Science">
        <title>Ancient hybridizations among the ancestral genomes of bread wheat.</title>
        <authorList>
            <consortium name="International Wheat Genome Sequencing Consortium,"/>
            <person name="Marcussen T."/>
            <person name="Sandve S.R."/>
            <person name="Heier L."/>
            <person name="Spannagl M."/>
            <person name="Pfeifer M."/>
            <person name="Jakobsen K.S."/>
            <person name="Wulff B.B."/>
            <person name="Steuernagel B."/>
            <person name="Mayer K.F."/>
            <person name="Olsen O.A."/>
        </authorList>
    </citation>
    <scope>NUCLEOTIDE SEQUENCE [LARGE SCALE GENOMIC DNA]</scope>
    <source>
        <strain evidence="3">cv. AL8/78</strain>
    </source>
</reference>
<accession>A0A453QAV1</accession>
<evidence type="ECO:0000313" key="3">
    <source>
        <dbReference type="Proteomes" id="UP000015105"/>
    </source>
</evidence>
<dbReference type="AlphaFoldDB" id="A0A453QAV1"/>
<organism evidence="2 3">
    <name type="scientific">Aegilops tauschii subsp. strangulata</name>
    <name type="common">Goatgrass</name>
    <dbReference type="NCBI Taxonomy" id="200361"/>
    <lineage>
        <taxon>Eukaryota</taxon>
        <taxon>Viridiplantae</taxon>
        <taxon>Streptophyta</taxon>
        <taxon>Embryophyta</taxon>
        <taxon>Tracheophyta</taxon>
        <taxon>Spermatophyta</taxon>
        <taxon>Magnoliopsida</taxon>
        <taxon>Liliopsida</taxon>
        <taxon>Poales</taxon>
        <taxon>Poaceae</taxon>
        <taxon>BOP clade</taxon>
        <taxon>Pooideae</taxon>
        <taxon>Triticodae</taxon>
        <taxon>Triticeae</taxon>
        <taxon>Triticinae</taxon>
        <taxon>Aegilops</taxon>
    </lineage>
</organism>
<reference evidence="3" key="2">
    <citation type="journal article" date="2017" name="Nat. Plants">
        <title>The Aegilops tauschii genome reveals multiple impacts of transposons.</title>
        <authorList>
            <person name="Zhao G."/>
            <person name="Zou C."/>
            <person name="Li K."/>
            <person name="Wang K."/>
            <person name="Li T."/>
            <person name="Gao L."/>
            <person name="Zhang X."/>
            <person name="Wang H."/>
            <person name="Yang Z."/>
            <person name="Liu X."/>
            <person name="Jiang W."/>
            <person name="Mao L."/>
            <person name="Kong X."/>
            <person name="Jiao Y."/>
            <person name="Jia J."/>
        </authorList>
    </citation>
    <scope>NUCLEOTIDE SEQUENCE [LARGE SCALE GENOMIC DNA]</scope>
    <source>
        <strain evidence="3">cv. AL8/78</strain>
    </source>
</reference>
<keyword evidence="1" id="KW-0732">Signal</keyword>
<reference evidence="2" key="3">
    <citation type="journal article" date="2017" name="Nature">
        <title>Genome sequence of the progenitor of the wheat D genome Aegilops tauschii.</title>
        <authorList>
            <person name="Luo M.C."/>
            <person name="Gu Y.Q."/>
            <person name="Puiu D."/>
            <person name="Wang H."/>
            <person name="Twardziok S.O."/>
            <person name="Deal K.R."/>
            <person name="Huo N."/>
            <person name="Zhu T."/>
            <person name="Wang L."/>
            <person name="Wang Y."/>
            <person name="McGuire P.E."/>
            <person name="Liu S."/>
            <person name="Long H."/>
            <person name="Ramasamy R.K."/>
            <person name="Rodriguez J.C."/>
            <person name="Van S.L."/>
            <person name="Yuan L."/>
            <person name="Wang Z."/>
            <person name="Xia Z."/>
            <person name="Xiao L."/>
            <person name="Anderson O.D."/>
            <person name="Ouyang S."/>
            <person name="Liang Y."/>
            <person name="Zimin A.V."/>
            <person name="Pertea G."/>
            <person name="Qi P."/>
            <person name="Bennetzen J.L."/>
            <person name="Dai X."/>
            <person name="Dawson M.W."/>
            <person name="Muller H.G."/>
            <person name="Kugler K."/>
            <person name="Rivarola-Duarte L."/>
            <person name="Spannagl M."/>
            <person name="Mayer K.F.X."/>
            <person name="Lu F.H."/>
            <person name="Bevan M.W."/>
            <person name="Leroy P."/>
            <person name="Li P."/>
            <person name="You F.M."/>
            <person name="Sun Q."/>
            <person name="Liu Z."/>
            <person name="Lyons E."/>
            <person name="Wicker T."/>
            <person name="Salzberg S.L."/>
            <person name="Devos K.M."/>
            <person name="Dvorak J."/>
        </authorList>
    </citation>
    <scope>NUCLEOTIDE SEQUENCE [LARGE SCALE GENOMIC DNA]</scope>
    <source>
        <strain evidence="2">cv. AL8/78</strain>
    </source>
</reference>
<reference evidence="2" key="4">
    <citation type="submission" date="2019-03" db="UniProtKB">
        <authorList>
            <consortium name="EnsemblPlants"/>
        </authorList>
    </citation>
    <scope>IDENTIFICATION</scope>
</reference>
<evidence type="ECO:0000256" key="1">
    <source>
        <dbReference type="SAM" id="SignalP"/>
    </source>
</evidence>
<dbReference type="EnsemblPlants" id="AET7Gv20020600.8">
    <property type="protein sequence ID" value="AET7Gv20020600.8"/>
    <property type="gene ID" value="AET7Gv20020600"/>
</dbReference>
<dbReference type="Gramene" id="AET7Gv20020600.8">
    <property type="protein sequence ID" value="AET7Gv20020600.8"/>
    <property type="gene ID" value="AET7Gv20020600"/>
</dbReference>
<feature type="signal peptide" evidence="1">
    <location>
        <begin position="1"/>
        <end position="25"/>
    </location>
</feature>
<proteinExistence type="predicted"/>
<name>A0A453QAV1_AEGTS</name>
<feature type="chain" id="PRO_5019568049" evidence="1">
    <location>
        <begin position="26"/>
        <end position="63"/>
    </location>
</feature>
<keyword evidence="3" id="KW-1185">Reference proteome</keyword>
<protein>
    <submittedName>
        <fullName evidence="2">Uncharacterized protein</fullName>
    </submittedName>
</protein>